<evidence type="ECO:0000256" key="1">
    <source>
        <dbReference type="SAM" id="MobiDB-lite"/>
    </source>
</evidence>
<keyword evidence="3" id="KW-1185">Reference proteome</keyword>
<evidence type="ECO:0000313" key="3">
    <source>
        <dbReference type="Proteomes" id="UP000466345"/>
    </source>
</evidence>
<feature type="compositionally biased region" description="Polar residues" evidence="1">
    <location>
        <begin position="1"/>
        <end position="13"/>
    </location>
</feature>
<dbReference type="Proteomes" id="UP000466345">
    <property type="component" value="Unassembled WGS sequence"/>
</dbReference>
<comment type="caution">
    <text evidence="2">The sequence shown here is derived from an EMBL/GenBank/DDBJ whole genome shotgun (WGS) entry which is preliminary data.</text>
</comment>
<dbReference type="EMBL" id="WEGJ01000084">
    <property type="protein sequence ID" value="MQY16891.1"/>
    <property type="molecule type" value="Genomic_DNA"/>
</dbReference>
<feature type="compositionally biased region" description="Pro residues" evidence="1">
    <location>
        <begin position="66"/>
        <end position="78"/>
    </location>
</feature>
<dbReference type="AlphaFoldDB" id="A0A7K0CTU5"/>
<evidence type="ECO:0000313" key="2">
    <source>
        <dbReference type="EMBL" id="MQY16891.1"/>
    </source>
</evidence>
<organism evidence="2 3">
    <name type="scientific">Streptomyces smaragdinus</name>
    <dbReference type="NCBI Taxonomy" id="2585196"/>
    <lineage>
        <taxon>Bacteria</taxon>
        <taxon>Bacillati</taxon>
        <taxon>Actinomycetota</taxon>
        <taxon>Actinomycetes</taxon>
        <taxon>Kitasatosporales</taxon>
        <taxon>Streptomycetaceae</taxon>
        <taxon>Streptomyces</taxon>
    </lineage>
</organism>
<reference evidence="2 3" key="1">
    <citation type="submission" date="2019-10" db="EMBL/GenBank/DDBJ databases">
        <title>Streptomyces smaragdinus sp. nov. and Streptomyces fabii sp. nov., isolated from the gut of fungus growing-termite Macrotermes natalensis.</title>
        <authorList>
            <person name="Schwitalla J."/>
            <person name="Benndorf R."/>
            <person name="Martin K."/>
            <person name="De Beer W."/>
            <person name="Kaster A.-K."/>
            <person name="Vollmers J."/>
            <person name="Poulsen M."/>
            <person name="Beemelmanns C."/>
        </authorList>
    </citation>
    <scope>NUCLEOTIDE SEQUENCE [LARGE SCALE GENOMIC DNA]</scope>
    <source>
        <strain evidence="2 3">RB5</strain>
    </source>
</reference>
<feature type="region of interest" description="Disordered" evidence="1">
    <location>
        <begin position="1"/>
        <end position="101"/>
    </location>
</feature>
<sequence length="101" mass="10210">MNTNAPASRTSATYGDGSPKENITAVGPYDSTRATAPSSIPHVRNPTPHGRPHPATNGSSRSTKPASPPPTPTIPSPPASDTARASSPPAEPPMGARTMGC</sequence>
<protein>
    <submittedName>
        <fullName evidence="2">Uncharacterized protein</fullName>
    </submittedName>
</protein>
<accession>A0A7K0CTU5</accession>
<gene>
    <name evidence="2" type="ORF">SRB5_70940</name>
</gene>
<proteinExistence type="predicted"/>
<name>A0A7K0CTU5_9ACTN</name>